<reference evidence="2" key="1">
    <citation type="submission" date="2017-09" db="EMBL/GenBank/DDBJ databases">
        <title>Depth-based differentiation of microbial function through sediment-hosted aquifers and enrichment of novel symbionts in the deep terrestrial subsurface.</title>
        <authorList>
            <person name="Probst A.J."/>
            <person name="Ladd B."/>
            <person name="Jarett J.K."/>
            <person name="Geller-Mcgrath D.E."/>
            <person name="Sieber C.M.K."/>
            <person name="Emerson J.B."/>
            <person name="Anantharaman K."/>
            <person name="Thomas B.C."/>
            <person name="Malmstrom R."/>
            <person name="Stieglmeier M."/>
            <person name="Klingl A."/>
            <person name="Woyke T."/>
            <person name="Ryan C.M."/>
            <person name="Banfield J.F."/>
        </authorList>
    </citation>
    <scope>NUCLEOTIDE SEQUENCE [LARGE SCALE GENOMIC DNA]</scope>
</reference>
<dbReference type="Gene3D" id="3.30.160.250">
    <property type="match status" value="1"/>
</dbReference>
<gene>
    <name evidence="1" type="ORF">COY29_05510</name>
</gene>
<sequence>METKALNYRVIVEKERSKKGFVYVAYAPTLGISDFGKTVEQAVNNIGKAIKLYIETMVELKKPVSRPDEGEYFVTTRKIEIDLPIKNMAFD</sequence>
<accession>A0A2M7TK99</accession>
<dbReference type="Proteomes" id="UP000229753">
    <property type="component" value="Unassembled WGS sequence"/>
</dbReference>
<dbReference type="AlphaFoldDB" id="A0A2M7TK99"/>
<dbReference type="SUPFAM" id="SSF143100">
    <property type="entry name" value="TTHA1013/TTHA0281-like"/>
    <property type="match status" value="1"/>
</dbReference>
<evidence type="ECO:0000313" key="1">
    <source>
        <dbReference type="EMBL" id="PIZ47161.1"/>
    </source>
</evidence>
<name>A0A2M7TK99_9BACT</name>
<dbReference type="EMBL" id="PFNO01000188">
    <property type="protein sequence ID" value="PIZ47161.1"/>
    <property type="molecule type" value="Genomic_DNA"/>
</dbReference>
<organism evidence="1 2">
    <name type="scientific">Candidatus Woesebacteria bacterium CG_4_10_14_0_2_um_filter_39_14</name>
    <dbReference type="NCBI Taxonomy" id="1975054"/>
    <lineage>
        <taxon>Bacteria</taxon>
        <taxon>Candidatus Woeseibacteriota</taxon>
    </lineage>
</organism>
<evidence type="ECO:0000313" key="2">
    <source>
        <dbReference type="Proteomes" id="UP000229753"/>
    </source>
</evidence>
<protein>
    <recommendedName>
        <fullName evidence="3">HicB-like antitoxin of toxin-antitoxin system domain-containing protein</fullName>
    </recommendedName>
</protein>
<comment type="caution">
    <text evidence="1">The sequence shown here is derived from an EMBL/GenBank/DDBJ whole genome shotgun (WGS) entry which is preliminary data.</text>
</comment>
<evidence type="ECO:0008006" key="3">
    <source>
        <dbReference type="Google" id="ProtNLM"/>
    </source>
</evidence>
<proteinExistence type="predicted"/>
<dbReference type="InterPro" id="IPR035069">
    <property type="entry name" value="TTHA1013/TTHA0281-like"/>
</dbReference>